<name>D4D004_TRIVH</name>
<keyword evidence="2" id="KW-0732">Signal</keyword>
<evidence type="ECO:0000256" key="1">
    <source>
        <dbReference type="SAM" id="Phobius"/>
    </source>
</evidence>
<reference evidence="4" key="1">
    <citation type="journal article" date="2011" name="Genome Biol.">
        <title>Comparative and functional genomics provide insights into the pathogenicity of dermatophytic fungi.</title>
        <authorList>
            <person name="Burmester A."/>
            <person name="Shelest E."/>
            <person name="Gloeckner G."/>
            <person name="Heddergott C."/>
            <person name="Schindler S."/>
            <person name="Staib P."/>
            <person name="Heidel A."/>
            <person name="Felder M."/>
            <person name="Petzold A."/>
            <person name="Szafranski K."/>
            <person name="Feuermann M."/>
            <person name="Pedruzzi I."/>
            <person name="Priebe S."/>
            <person name="Groth M."/>
            <person name="Winkler R."/>
            <person name="Li W."/>
            <person name="Kniemeyer O."/>
            <person name="Schroeckh V."/>
            <person name="Hertweck C."/>
            <person name="Hube B."/>
            <person name="White T.C."/>
            <person name="Platzer M."/>
            <person name="Guthke R."/>
            <person name="Heitman J."/>
            <person name="Woestemeyer J."/>
            <person name="Zipfel P.F."/>
            <person name="Monod M."/>
            <person name="Brakhage A.A."/>
        </authorList>
    </citation>
    <scope>NUCLEOTIDE SEQUENCE [LARGE SCALE GENOMIC DNA]</scope>
    <source>
        <strain evidence="4">HKI 0517</strain>
    </source>
</reference>
<evidence type="ECO:0008006" key="5">
    <source>
        <dbReference type="Google" id="ProtNLM"/>
    </source>
</evidence>
<dbReference type="EMBL" id="ACYE01000020">
    <property type="protein sequence ID" value="EFE44847.1"/>
    <property type="molecule type" value="Genomic_DNA"/>
</dbReference>
<dbReference type="Proteomes" id="UP000008383">
    <property type="component" value="Unassembled WGS sequence"/>
</dbReference>
<keyword evidence="1" id="KW-1133">Transmembrane helix</keyword>
<keyword evidence="4" id="KW-1185">Reference proteome</keyword>
<accession>D4D004</accession>
<proteinExistence type="predicted"/>
<feature type="chain" id="PRO_5003055472" description="Extracellular membrane protein CFEM domain-containing protein" evidence="2">
    <location>
        <begin position="22"/>
        <end position="240"/>
    </location>
</feature>
<evidence type="ECO:0000313" key="4">
    <source>
        <dbReference type="Proteomes" id="UP000008383"/>
    </source>
</evidence>
<dbReference type="KEGG" id="tve:TRV_00398"/>
<evidence type="ECO:0000256" key="2">
    <source>
        <dbReference type="SAM" id="SignalP"/>
    </source>
</evidence>
<feature type="transmembrane region" description="Helical" evidence="1">
    <location>
        <begin position="199"/>
        <end position="220"/>
    </location>
</feature>
<sequence>MLKQGLYHLLASQLFGALVLANGRVSIDQAEGYGSQRECSQNLCFEGSLGSNRIGSELGCHPPLMDDCFCRLDLQASATSFLSSCVNKYCESNTIDLTHAINIYTGYCANAGYPSGGATPSSSSSRQTTTESIVFIYLNLHILPPIRFKSRVTDCYTIRNPNTDPHCASSLLFMGDTTIHRHHINPPAKDEDKLRSGDIAGIVVGILGFLATVAGVYFSYRMLKNKKQRQAMSPEVAYVY</sequence>
<keyword evidence="1" id="KW-0472">Membrane</keyword>
<feature type="signal peptide" evidence="2">
    <location>
        <begin position="1"/>
        <end position="21"/>
    </location>
</feature>
<organism evidence="3 4">
    <name type="scientific">Trichophyton verrucosum (strain HKI 0517)</name>
    <dbReference type="NCBI Taxonomy" id="663202"/>
    <lineage>
        <taxon>Eukaryota</taxon>
        <taxon>Fungi</taxon>
        <taxon>Dikarya</taxon>
        <taxon>Ascomycota</taxon>
        <taxon>Pezizomycotina</taxon>
        <taxon>Eurotiomycetes</taxon>
        <taxon>Eurotiomycetidae</taxon>
        <taxon>Onygenales</taxon>
        <taxon>Arthrodermataceae</taxon>
        <taxon>Trichophyton</taxon>
    </lineage>
</organism>
<gene>
    <name evidence="3" type="ORF">TRV_00398</name>
</gene>
<dbReference type="OrthoDB" id="5421290at2759"/>
<comment type="caution">
    <text evidence="3">The sequence shown here is derived from an EMBL/GenBank/DDBJ whole genome shotgun (WGS) entry which is preliminary data.</text>
</comment>
<dbReference type="RefSeq" id="XP_003025458.1">
    <property type="nucleotide sequence ID" value="XM_003025412.1"/>
</dbReference>
<keyword evidence="1" id="KW-0812">Transmembrane</keyword>
<dbReference type="AlphaFoldDB" id="D4D004"/>
<protein>
    <recommendedName>
        <fullName evidence="5">Extracellular membrane protein CFEM domain-containing protein</fullName>
    </recommendedName>
</protein>
<evidence type="ECO:0000313" key="3">
    <source>
        <dbReference type="EMBL" id="EFE44847.1"/>
    </source>
</evidence>
<dbReference type="HOGENOM" id="CLU_100654_0_0_1"/>
<dbReference type="GeneID" id="9581694"/>